<sequence length="391" mass="43420">MEMSVDLVFQTAVIGLCLAVVVLLLNRLRSTKEENVQKKQERKEKKLEQQQQQQQVKPAGGKKKQEKWAPRESKQSFTHPWMLSSLKGHSGEVLDMDFSGNSKFLATCSDDRAVVLWSAKHLDQKEHKNLRVNVEFDHAVMVRWSPDSKAFIIHKGVENVVEVHKVSKKPDGWIGPVTKAITFPKAHVEDVVGMDIAVSGRFIMTCSEKTELVLWDLKGERLATLDTLTVQTHRARVSPCGHFVAASGFTPDVKVWEVVFTKGGDFDRVVRAFELKGHSSGVYDFAFSADSSRVATISKDGNWRVFDTKVEYQKGEEPRLLKSGKHDGPAAIKSHLAISPDGESFAVATGSNLSLYVVNSGKLLVTLHDVYSGPINCVRFDSTGKFVLTAG</sequence>
<dbReference type="PROSITE" id="PS50082">
    <property type="entry name" value="WD_REPEATS_2"/>
    <property type="match status" value="2"/>
</dbReference>
<evidence type="ECO:0000256" key="1">
    <source>
        <dbReference type="PROSITE-ProRule" id="PRU00221"/>
    </source>
</evidence>
<dbReference type="GO" id="GO:0005783">
    <property type="term" value="C:endoplasmic reticulum"/>
    <property type="evidence" value="ECO:0007669"/>
    <property type="project" value="TreeGrafter"/>
</dbReference>
<dbReference type="Pfam" id="PF00400">
    <property type="entry name" value="WD40"/>
    <property type="match status" value="2"/>
</dbReference>
<feature type="non-terminal residue" evidence="4">
    <location>
        <position position="391"/>
    </location>
</feature>
<dbReference type="InterPro" id="IPR036322">
    <property type="entry name" value="WD40_repeat_dom_sf"/>
</dbReference>
<feature type="compositionally biased region" description="Basic and acidic residues" evidence="2">
    <location>
        <begin position="33"/>
        <end position="48"/>
    </location>
</feature>
<feature type="region of interest" description="Disordered" evidence="2">
    <location>
        <begin position="33"/>
        <end position="75"/>
    </location>
</feature>
<evidence type="ECO:0000313" key="4">
    <source>
        <dbReference type="RefSeq" id="XP_052131139.1"/>
    </source>
</evidence>
<gene>
    <name evidence="4" type="primary">LOC113215970</name>
</gene>
<name>A0A9C6X8M4_FRAOC</name>
<dbReference type="SUPFAM" id="SSF50978">
    <property type="entry name" value="WD40 repeat-like"/>
    <property type="match status" value="1"/>
</dbReference>
<organism evidence="3 4">
    <name type="scientific">Frankliniella occidentalis</name>
    <name type="common">Western flower thrips</name>
    <name type="synonym">Euthrips occidentalis</name>
    <dbReference type="NCBI Taxonomy" id="133901"/>
    <lineage>
        <taxon>Eukaryota</taxon>
        <taxon>Metazoa</taxon>
        <taxon>Ecdysozoa</taxon>
        <taxon>Arthropoda</taxon>
        <taxon>Hexapoda</taxon>
        <taxon>Insecta</taxon>
        <taxon>Pterygota</taxon>
        <taxon>Neoptera</taxon>
        <taxon>Paraneoptera</taxon>
        <taxon>Thysanoptera</taxon>
        <taxon>Terebrantia</taxon>
        <taxon>Thripoidea</taxon>
        <taxon>Thripidae</taxon>
        <taxon>Frankliniella</taxon>
    </lineage>
</organism>
<feature type="repeat" description="WD" evidence="1">
    <location>
        <begin position="86"/>
        <end position="118"/>
    </location>
</feature>
<keyword evidence="1" id="KW-0853">WD repeat</keyword>
<dbReference type="RefSeq" id="XP_052131139.1">
    <property type="nucleotide sequence ID" value="XM_052275179.1"/>
</dbReference>
<accession>A0A9C6X8M4</accession>
<protein>
    <submittedName>
        <fullName evidence="4">Transducin beta-like protein 2</fullName>
    </submittedName>
</protein>
<feature type="repeat" description="WD" evidence="1">
    <location>
        <begin position="275"/>
        <end position="307"/>
    </location>
</feature>
<dbReference type="InterPro" id="IPR015943">
    <property type="entry name" value="WD40/YVTN_repeat-like_dom_sf"/>
</dbReference>
<dbReference type="GeneID" id="113215970"/>
<dbReference type="InterPro" id="IPR042410">
    <property type="entry name" value="WBSCR13"/>
</dbReference>
<dbReference type="SMART" id="SM00320">
    <property type="entry name" value="WD40"/>
    <property type="match status" value="5"/>
</dbReference>
<evidence type="ECO:0000256" key="2">
    <source>
        <dbReference type="SAM" id="MobiDB-lite"/>
    </source>
</evidence>
<dbReference type="PANTHER" id="PTHR44321:SF1">
    <property type="entry name" value="TRANSDUCIN BETA-LIKE PROTEIN 2"/>
    <property type="match status" value="1"/>
</dbReference>
<dbReference type="OrthoDB" id="200924at2759"/>
<feature type="compositionally biased region" description="Low complexity" evidence="2">
    <location>
        <begin position="49"/>
        <end position="59"/>
    </location>
</feature>
<dbReference type="Gene3D" id="2.130.10.10">
    <property type="entry name" value="YVTN repeat-like/Quinoprotein amine dehydrogenase"/>
    <property type="match status" value="2"/>
</dbReference>
<proteinExistence type="predicted"/>
<dbReference type="Proteomes" id="UP000504606">
    <property type="component" value="Unplaced"/>
</dbReference>
<dbReference type="AlphaFoldDB" id="A0A9C6X8M4"/>
<dbReference type="InterPro" id="IPR001680">
    <property type="entry name" value="WD40_rpt"/>
</dbReference>
<keyword evidence="3" id="KW-1185">Reference proteome</keyword>
<dbReference type="PROSITE" id="PS50294">
    <property type="entry name" value="WD_REPEATS_REGION"/>
    <property type="match status" value="1"/>
</dbReference>
<dbReference type="GO" id="GO:0030968">
    <property type="term" value="P:endoplasmic reticulum unfolded protein response"/>
    <property type="evidence" value="ECO:0007669"/>
    <property type="project" value="TreeGrafter"/>
</dbReference>
<reference evidence="4" key="1">
    <citation type="submission" date="2025-08" db="UniProtKB">
        <authorList>
            <consortium name="RefSeq"/>
        </authorList>
    </citation>
    <scope>IDENTIFICATION</scope>
</reference>
<evidence type="ECO:0000313" key="3">
    <source>
        <dbReference type="Proteomes" id="UP000504606"/>
    </source>
</evidence>
<dbReference type="KEGG" id="foc:113215970"/>
<dbReference type="PANTHER" id="PTHR44321">
    <property type="entry name" value="TRANSDUCIN BETA-LIKE PROTEIN 2"/>
    <property type="match status" value="1"/>
</dbReference>